<comment type="caution">
    <text evidence="2">The sequence shown here is derived from an EMBL/GenBank/DDBJ whole genome shotgun (WGS) entry which is preliminary data.</text>
</comment>
<proteinExistence type="predicted"/>
<reference evidence="2" key="2">
    <citation type="submission" date="2021-04" db="EMBL/GenBank/DDBJ databases">
        <authorList>
            <person name="Gilroy R."/>
        </authorList>
    </citation>
    <scope>NUCLEOTIDE SEQUENCE</scope>
    <source>
        <strain evidence="2">ChiBcec18-1249</strain>
    </source>
</reference>
<sequence length="178" mass="19962">MGRWRCWYGYFLGGLLILWLCYLCDQVMSRYGIYEIFSYTTHEMLSTVPLVCSGVTAVAFAVMLVKGLRRRDLGRRAVVLALLAALTVGQGLYLRQQSQMASTTTTITVQSLDSRTQTLQGQTADGTPVELTYPMLVGDLLRTDGTEYSISYEHVREQPQRGQLTMVWGVFVDPSAQD</sequence>
<accession>A0A9D2LJH2</accession>
<protein>
    <submittedName>
        <fullName evidence="2">Uncharacterized protein</fullName>
    </submittedName>
</protein>
<keyword evidence="1" id="KW-1133">Transmembrane helix</keyword>
<dbReference type="EMBL" id="DWZJ01000070">
    <property type="protein sequence ID" value="HJB13683.1"/>
    <property type="molecule type" value="Genomic_DNA"/>
</dbReference>
<evidence type="ECO:0000256" key="1">
    <source>
        <dbReference type="SAM" id="Phobius"/>
    </source>
</evidence>
<dbReference type="Proteomes" id="UP000823824">
    <property type="component" value="Unassembled WGS sequence"/>
</dbReference>
<dbReference type="AlphaFoldDB" id="A0A9D2LJH2"/>
<feature type="transmembrane region" description="Helical" evidence="1">
    <location>
        <begin position="77"/>
        <end position="94"/>
    </location>
</feature>
<name>A0A9D2LJH2_9FIRM</name>
<evidence type="ECO:0000313" key="2">
    <source>
        <dbReference type="EMBL" id="HJB13683.1"/>
    </source>
</evidence>
<organism evidence="2 3">
    <name type="scientific">Candidatus Oscillibacter excrementigallinarum</name>
    <dbReference type="NCBI Taxonomy" id="2838716"/>
    <lineage>
        <taxon>Bacteria</taxon>
        <taxon>Bacillati</taxon>
        <taxon>Bacillota</taxon>
        <taxon>Clostridia</taxon>
        <taxon>Eubacteriales</taxon>
        <taxon>Oscillospiraceae</taxon>
        <taxon>Oscillibacter</taxon>
    </lineage>
</organism>
<gene>
    <name evidence="2" type="ORF">H9787_08215</name>
</gene>
<feature type="transmembrane region" description="Helical" evidence="1">
    <location>
        <begin position="7"/>
        <end position="28"/>
    </location>
</feature>
<reference evidence="2" key="1">
    <citation type="journal article" date="2021" name="PeerJ">
        <title>Extensive microbial diversity within the chicken gut microbiome revealed by metagenomics and culture.</title>
        <authorList>
            <person name="Gilroy R."/>
            <person name="Ravi A."/>
            <person name="Getino M."/>
            <person name="Pursley I."/>
            <person name="Horton D.L."/>
            <person name="Alikhan N.F."/>
            <person name="Baker D."/>
            <person name="Gharbi K."/>
            <person name="Hall N."/>
            <person name="Watson M."/>
            <person name="Adriaenssens E.M."/>
            <person name="Foster-Nyarko E."/>
            <person name="Jarju S."/>
            <person name="Secka A."/>
            <person name="Antonio M."/>
            <person name="Oren A."/>
            <person name="Chaudhuri R.R."/>
            <person name="La Ragione R."/>
            <person name="Hildebrand F."/>
            <person name="Pallen M.J."/>
        </authorList>
    </citation>
    <scope>NUCLEOTIDE SEQUENCE</scope>
    <source>
        <strain evidence="2">ChiBcec18-1249</strain>
    </source>
</reference>
<evidence type="ECO:0000313" key="3">
    <source>
        <dbReference type="Proteomes" id="UP000823824"/>
    </source>
</evidence>
<feature type="transmembrane region" description="Helical" evidence="1">
    <location>
        <begin position="48"/>
        <end position="65"/>
    </location>
</feature>
<keyword evidence="1" id="KW-0472">Membrane</keyword>
<keyword evidence="1" id="KW-0812">Transmembrane</keyword>